<sequence>MSLRHRYLRKVSSFLPHFSSGYHYQPSKRVFNSVVFSSSSPLPHQCNEINTRFPETFSGTVQFQNYLRTLLLKPIYCLSLNLLSIIFKVLKTTTFFFFYFEMMLIKLI</sequence>
<keyword evidence="1" id="KW-0812">Transmembrane</keyword>
<dbReference type="GeneID" id="111306157"/>
<dbReference type="AlphaFoldDB" id="A0A6P6A462"/>
<organism evidence="2 3">
    <name type="scientific">Durio zibethinus</name>
    <name type="common">Durian</name>
    <dbReference type="NCBI Taxonomy" id="66656"/>
    <lineage>
        <taxon>Eukaryota</taxon>
        <taxon>Viridiplantae</taxon>
        <taxon>Streptophyta</taxon>
        <taxon>Embryophyta</taxon>
        <taxon>Tracheophyta</taxon>
        <taxon>Spermatophyta</taxon>
        <taxon>Magnoliopsida</taxon>
        <taxon>eudicotyledons</taxon>
        <taxon>Gunneridae</taxon>
        <taxon>Pentapetalae</taxon>
        <taxon>rosids</taxon>
        <taxon>malvids</taxon>
        <taxon>Malvales</taxon>
        <taxon>Malvaceae</taxon>
        <taxon>Helicteroideae</taxon>
        <taxon>Durio</taxon>
    </lineage>
</organism>
<reference evidence="3" key="1">
    <citation type="submission" date="2025-08" db="UniProtKB">
        <authorList>
            <consortium name="RefSeq"/>
        </authorList>
    </citation>
    <scope>IDENTIFICATION</scope>
    <source>
        <tissue evidence="3">Fruit stalk</tissue>
    </source>
</reference>
<gene>
    <name evidence="3" type="primary">LOC111306157</name>
</gene>
<protein>
    <submittedName>
        <fullName evidence="3">Uncharacterized protein LOC111306157</fullName>
    </submittedName>
</protein>
<feature type="transmembrane region" description="Helical" evidence="1">
    <location>
        <begin position="75"/>
        <end position="100"/>
    </location>
</feature>
<name>A0A6P6A462_DURZI</name>
<accession>A0A6P6A462</accession>
<evidence type="ECO:0000313" key="2">
    <source>
        <dbReference type="Proteomes" id="UP000515121"/>
    </source>
</evidence>
<keyword evidence="1" id="KW-1133">Transmembrane helix</keyword>
<dbReference type="KEGG" id="dzi:111306157"/>
<dbReference type="Proteomes" id="UP000515121">
    <property type="component" value="Unplaced"/>
</dbReference>
<evidence type="ECO:0000313" key="3">
    <source>
        <dbReference type="RefSeq" id="XP_022759798.1"/>
    </source>
</evidence>
<proteinExistence type="predicted"/>
<keyword evidence="1" id="KW-0472">Membrane</keyword>
<evidence type="ECO:0000256" key="1">
    <source>
        <dbReference type="SAM" id="Phobius"/>
    </source>
</evidence>
<keyword evidence="2" id="KW-1185">Reference proteome</keyword>
<dbReference type="RefSeq" id="XP_022759798.1">
    <property type="nucleotide sequence ID" value="XM_022904063.1"/>
</dbReference>